<proteinExistence type="predicted"/>
<protein>
    <submittedName>
        <fullName evidence="1">Uncharacterized protein</fullName>
    </submittedName>
</protein>
<accession>A0A0W8FGU7</accession>
<comment type="caution">
    <text evidence="1">The sequence shown here is derived from an EMBL/GenBank/DDBJ whole genome shotgun (WGS) entry which is preliminary data.</text>
</comment>
<dbReference type="EMBL" id="LNQE01001222">
    <property type="protein sequence ID" value="KUG20133.1"/>
    <property type="molecule type" value="Genomic_DNA"/>
</dbReference>
<evidence type="ECO:0000313" key="1">
    <source>
        <dbReference type="EMBL" id="KUG20133.1"/>
    </source>
</evidence>
<organism evidence="1">
    <name type="scientific">hydrocarbon metagenome</name>
    <dbReference type="NCBI Taxonomy" id="938273"/>
    <lineage>
        <taxon>unclassified sequences</taxon>
        <taxon>metagenomes</taxon>
        <taxon>ecological metagenomes</taxon>
    </lineage>
</organism>
<reference evidence="1" key="1">
    <citation type="journal article" date="2015" name="Proc. Natl. Acad. Sci. U.S.A.">
        <title>Networks of energetic and metabolic interactions define dynamics in microbial communities.</title>
        <authorList>
            <person name="Embree M."/>
            <person name="Liu J.K."/>
            <person name="Al-Bassam M.M."/>
            <person name="Zengler K."/>
        </authorList>
    </citation>
    <scope>NUCLEOTIDE SEQUENCE</scope>
</reference>
<dbReference type="AlphaFoldDB" id="A0A0W8FGU7"/>
<sequence length="68" mass="8111">MHYELQTPHFHRKHTGFGFLRDLPRLLRHNSDLFSPSPITAKTFESFRSSSCGRRCAERFTCLIRFRI</sequence>
<name>A0A0W8FGU7_9ZZZZ</name>
<gene>
    <name evidence="1" type="ORF">ASZ90_010142</name>
</gene>